<evidence type="ECO:0000313" key="2">
    <source>
        <dbReference type="EMBL" id="GAA2191656.1"/>
    </source>
</evidence>
<feature type="compositionally biased region" description="Polar residues" evidence="1">
    <location>
        <begin position="67"/>
        <end position="79"/>
    </location>
</feature>
<organism evidence="2 3">
    <name type="scientific">Streptomyces bangladeshensis</name>
    <dbReference type="NCBI Taxonomy" id="295352"/>
    <lineage>
        <taxon>Bacteria</taxon>
        <taxon>Bacillati</taxon>
        <taxon>Actinomycetota</taxon>
        <taxon>Actinomycetes</taxon>
        <taxon>Kitasatosporales</taxon>
        <taxon>Streptomycetaceae</taxon>
        <taxon>Streptomyces</taxon>
    </lineage>
</organism>
<gene>
    <name evidence="2" type="ORF">GCM10009787_05870</name>
</gene>
<keyword evidence="3" id="KW-1185">Reference proteome</keyword>
<accession>A0ABP5N295</accession>
<dbReference type="EMBL" id="BAAAOQ010000002">
    <property type="protein sequence ID" value="GAA2191656.1"/>
    <property type="molecule type" value="Genomic_DNA"/>
</dbReference>
<protein>
    <submittedName>
        <fullName evidence="2">Uncharacterized protein</fullName>
    </submittedName>
</protein>
<feature type="compositionally biased region" description="Basic and acidic residues" evidence="1">
    <location>
        <begin position="38"/>
        <end position="48"/>
    </location>
</feature>
<name>A0ABP5N295_9ACTN</name>
<dbReference type="Proteomes" id="UP001501391">
    <property type="component" value="Unassembled WGS sequence"/>
</dbReference>
<comment type="caution">
    <text evidence="2">The sequence shown here is derived from an EMBL/GenBank/DDBJ whole genome shotgun (WGS) entry which is preliminary data.</text>
</comment>
<feature type="region of interest" description="Disordered" evidence="1">
    <location>
        <begin position="23"/>
        <end position="79"/>
    </location>
</feature>
<proteinExistence type="predicted"/>
<evidence type="ECO:0000256" key="1">
    <source>
        <dbReference type="SAM" id="MobiDB-lite"/>
    </source>
</evidence>
<evidence type="ECO:0000313" key="3">
    <source>
        <dbReference type="Proteomes" id="UP001501391"/>
    </source>
</evidence>
<sequence>MRKRIAGDIGASWAASGRWCLLSRHHRPDPPTSAPVRTGERRGWEKRWRPAHGGRSVPPMQRALPHPSSTTTPDTVPAR</sequence>
<reference evidence="3" key="1">
    <citation type="journal article" date="2019" name="Int. J. Syst. Evol. Microbiol.">
        <title>The Global Catalogue of Microorganisms (GCM) 10K type strain sequencing project: providing services to taxonomists for standard genome sequencing and annotation.</title>
        <authorList>
            <consortium name="The Broad Institute Genomics Platform"/>
            <consortium name="The Broad Institute Genome Sequencing Center for Infectious Disease"/>
            <person name="Wu L."/>
            <person name="Ma J."/>
        </authorList>
    </citation>
    <scope>NUCLEOTIDE SEQUENCE [LARGE SCALE GENOMIC DNA]</scope>
    <source>
        <strain evidence="3">JCM 14924</strain>
    </source>
</reference>